<organism evidence="8 10">
    <name type="scientific">Colwellia hornerae</name>
    <dbReference type="NCBI Taxonomy" id="89402"/>
    <lineage>
        <taxon>Bacteria</taxon>
        <taxon>Pseudomonadati</taxon>
        <taxon>Pseudomonadota</taxon>
        <taxon>Gammaproteobacteria</taxon>
        <taxon>Alteromonadales</taxon>
        <taxon>Colwelliaceae</taxon>
        <taxon>Colwellia</taxon>
    </lineage>
</organism>
<protein>
    <submittedName>
        <fullName evidence="8">Rhombosortase</fullName>
        <ecNumber evidence="8">3.4.21.-</ecNumber>
    </submittedName>
</protein>
<gene>
    <name evidence="8" type="primary">rrtA</name>
    <name evidence="7" type="ORF">ESZ26_18260</name>
    <name evidence="8" type="ORF">ESZ27_18125</name>
</gene>
<dbReference type="SUPFAM" id="SSF144091">
    <property type="entry name" value="Rhomboid-like"/>
    <property type="match status" value="1"/>
</dbReference>
<feature type="transmembrane region" description="Helical" evidence="5">
    <location>
        <begin position="178"/>
        <end position="197"/>
    </location>
</feature>
<dbReference type="EMBL" id="VOLQ01000056">
    <property type="protein sequence ID" value="TWX63058.1"/>
    <property type="molecule type" value="Genomic_DNA"/>
</dbReference>
<dbReference type="GO" id="GO:0004252">
    <property type="term" value="F:serine-type endopeptidase activity"/>
    <property type="evidence" value="ECO:0007669"/>
    <property type="project" value="InterPro"/>
</dbReference>
<evidence type="ECO:0000256" key="3">
    <source>
        <dbReference type="ARBA" id="ARBA00022989"/>
    </source>
</evidence>
<accession>A0A5C6Q2Q1</accession>
<keyword evidence="8" id="KW-0378">Hydrolase</keyword>
<feature type="transmembrane region" description="Helical" evidence="5">
    <location>
        <begin position="114"/>
        <end position="131"/>
    </location>
</feature>
<dbReference type="NCBIfam" id="TIGR03902">
    <property type="entry name" value="rhom_GG_sort"/>
    <property type="match status" value="1"/>
</dbReference>
<evidence type="ECO:0000259" key="6">
    <source>
        <dbReference type="Pfam" id="PF01694"/>
    </source>
</evidence>
<comment type="subcellular location">
    <subcellularLocation>
        <location evidence="1">Membrane</location>
        <topology evidence="1">Multi-pass membrane protein</topology>
    </subcellularLocation>
</comment>
<dbReference type="RefSeq" id="WP_146801151.1">
    <property type="nucleotide sequence ID" value="NZ_VOLP01000040.1"/>
</dbReference>
<name>A0A5C6Q2Q1_9GAMM</name>
<evidence type="ECO:0000313" key="9">
    <source>
        <dbReference type="Proteomes" id="UP000321525"/>
    </source>
</evidence>
<reference evidence="8 10" key="1">
    <citation type="submission" date="2019-07" db="EMBL/GenBank/DDBJ databases">
        <title>Genomes of sea-ice associated Colwellia species.</title>
        <authorList>
            <person name="Bowman J.P."/>
        </authorList>
    </citation>
    <scope>NUCLEOTIDE SEQUENCE [LARGE SCALE GENOMIC DNA]</scope>
    <source>
        <strain evidence="7 9">ACAM 607</strain>
        <strain evidence="8 10">IC036</strain>
    </source>
</reference>
<sequence length="206" mass="22723">MRLSFSSFPISIQQITIPVIVLLISLIAFVFDSSLSEFFVYQRSLVVQGEVWRVFSGHFFHTNGVHFLLNSAAVIMLWALHGHFYSIKSYLTVFMISAVICAVGIHWFSPNIEQYVGLSGILHGLFIWGAIEDIKAKERTGYLLLIGVVLKIAHEQYYGASKDVAELIGANVAINAHLWGAIGGVLAVVLLMTIKYASGRCSSGDK</sequence>
<feature type="transmembrane region" description="Helical" evidence="5">
    <location>
        <begin position="12"/>
        <end position="31"/>
    </location>
</feature>
<dbReference type="InterPro" id="IPR023826">
    <property type="entry name" value="Rhom-like_SP_proteobac"/>
</dbReference>
<dbReference type="InterPro" id="IPR035952">
    <property type="entry name" value="Rhomboid-like_sf"/>
</dbReference>
<evidence type="ECO:0000256" key="2">
    <source>
        <dbReference type="ARBA" id="ARBA00022692"/>
    </source>
</evidence>
<proteinExistence type="predicted"/>
<dbReference type="Gene3D" id="1.20.1540.10">
    <property type="entry name" value="Rhomboid-like"/>
    <property type="match status" value="1"/>
</dbReference>
<keyword evidence="4 5" id="KW-0472">Membrane</keyword>
<evidence type="ECO:0000256" key="1">
    <source>
        <dbReference type="ARBA" id="ARBA00004141"/>
    </source>
</evidence>
<dbReference type="AlphaFoldDB" id="A0A5C6Q2Q1"/>
<dbReference type="EC" id="3.4.21.-" evidence="8"/>
<keyword evidence="2 5" id="KW-0812">Transmembrane</keyword>
<feature type="transmembrane region" description="Helical" evidence="5">
    <location>
        <begin position="90"/>
        <end position="108"/>
    </location>
</feature>
<evidence type="ECO:0000313" key="7">
    <source>
        <dbReference type="EMBL" id="TWX54019.1"/>
    </source>
</evidence>
<feature type="domain" description="Peptidase S54 rhomboid" evidence="6">
    <location>
        <begin position="49"/>
        <end position="192"/>
    </location>
</feature>
<dbReference type="Proteomes" id="UP000321525">
    <property type="component" value="Unassembled WGS sequence"/>
</dbReference>
<dbReference type="OrthoDB" id="196054at2"/>
<evidence type="ECO:0000256" key="5">
    <source>
        <dbReference type="SAM" id="Phobius"/>
    </source>
</evidence>
<comment type="caution">
    <text evidence="8">The sequence shown here is derived from an EMBL/GenBank/DDBJ whole genome shotgun (WGS) entry which is preliminary data.</text>
</comment>
<evidence type="ECO:0000313" key="8">
    <source>
        <dbReference type="EMBL" id="TWX63058.1"/>
    </source>
</evidence>
<keyword evidence="3 5" id="KW-1133">Transmembrane helix</keyword>
<dbReference type="InterPro" id="IPR022764">
    <property type="entry name" value="Peptidase_S54_rhomboid_dom"/>
</dbReference>
<evidence type="ECO:0000256" key="4">
    <source>
        <dbReference type="ARBA" id="ARBA00023136"/>
    </source>
</evidence>
<dbReference type="EMBL" id="VOLR01000041">
    <property type="protein sequence ID" value="TWX54019.1"/>
    <property type="molecule type" value="Genomic_DNA"/>
</dbReference>
<keyword evidence="9" id="KW-1185">Reference proteome</keyword>
<evidence type="ECO:0000313" key="10">
    <source>
        <dbReference type="Proteomes" id="UP000321917"/>
    </source>
</evidence>
<dbReference type="Proteomes" id="UP000321917">
    <property type="component" value="Unassembled WGS sequence"/>
</dbReference>
<dbReference type="Pfam" id="PF01694">
    <property type="entry name" value="Rhomboid"/>
    <property type="match status" value="1"/>
</dbReference>
<dbReference type="GO" id="GO:0016020">
    <property type="term" value="C:membrane"/>
    <property type="evidence" value="ECO:0007669"/>
    <property type="project" value="UniProtKB-SubCell"/>
</dbReference>
<feature type="transmembrane region" description="Helical" evidence="5">
    <location>
        <begin position="51"/>
        <end position="78"/>
    </location>
</feature>